<dbReference type="InterPro" id="IPR002575">
    <property type="entry name" value="Aminoglycoside_PTrfase"/>
</dbReference>
<dbReference type="EMBL" id="JACHVQ010000001">
    <property type="protein sequence ID" value="MBB2892228.1"/>
    <property type="molecule type" value="Genomic_DNA"/>
</dbReference>
<dbReference type="RefSeq" id="WP_343065823.1">
    <property type="nucleotide sequence ID" value="NZ_JACHVQ010000001.1"/>
</dbReference>
<dbReference type="InterPro" id="IPR011009">
    <property type="entry name" value="Kinase-like_dom_sf"/>
</dbReference>
<dbReference type="Pfam" id="PF01636">
    <property type="entry name" value="APH"/>
    <property type="match status" value="1"/>
</dbReference>
<gene>
    <name evidence="3" type="ORF">FHU39_002212</name>
</gene>
<proteinExistence type="predicted"/>
<evidence type="ECO:0000313" key="4">
    <source>
        <dbReference type="Proteomes" id="UP000559182"/>
    </source>
</evidence>
<feature type="compositionally biased region" description="Low complexity" evidence="1">
    <location>
        <begin position="1"/>
        <end position="21"/>
    </location>
</feature>
<dbReference type="Gene3D" id="3.90.1200.10">
    <property type="match status" value="1"/>
</dbReference>
<accession>A0A839N3B1</accession>
<keyword evidence="4" id="KW-1185">Reference proteome</keyword>
<name>A0A839N3B1_9MICO</name>
<dbReference type="AlphaFoldDB" id="A0A839N3B1"/>
<evidence type="ECO:0000256" key="1">
    <source>
        <dbReference type="SAM" id="MobiDB-lite"/>
    </source>
</evidence>
<feature type="region of interest" description="Disordered" evidence="1">
    <location>
        <begin position="1"/>
        <end position="22"/>
    </location>
</feature>
<reference evidence="3 4" key="1">
    <citation type="submission" date="2020-08" db="EMBL/GenBank/DDBJ databases">
        <title>Sequencing the genomes of 1000 actinobacteria strains.</title>
        <authorList>
            <person name="Klenk H.-P."/>
        </authorList>
    </citation>
    <scope>NUCLEOTIDE SEQUENCE [LARGE SCALE GENOMIC DNA]</scope>
    <source>
        <strain evidence="3 4">DSM 105369</strain>
    </source>
</reference>
<feature type="domain" description="Aminoglycoside phosphotransferase" evidence="2">
    <location>
        <begin position="105"/>
        <end position="291"/>
    </location>
</feature>
<protein>
    <recommendedName>
        <fullName evidence="2">Aminoglycoside phosphotransferase domain-containing protein</fullName>
    </recommendedName>
</protein>
<comment type="caution">
    <text evidence="3">The sequence shown here is derived from an EMBL/GenBank/DDBJ whole genome shotgun (WGS) entry which is preliminary data.</text>
</comment>
<organism evidence="3 4">
    <name type="scientific">Flexivirga oryzae</name>
    <dbReference type="NCBI Taxonomy" id="1794944"/>
    <lineage>
        <taxon>Bacteria</taxon>
        <taxon>Bacillati</taxon>
        <taxon>Actinomycetota</taxon>
        <taxon>Actinomycetes</taxon>
        <taxon>Micrococcales</taxon>
        <taxon>Dermacoccaceae</taxon>
        <taxon>Flexivirga</taxon>
    </lineage>
</organism>
<dbReference type="SUPFAM" id="SSF56112">
    <property type="entry name" value="Protein kinase-like (PK-like)"/>
    <property type="match status" value="1"/>
</dbReference>
<sequence>MTAGADRAAPSADRAATSADRVATKERIEIAQPTSALWQTDAWRREATRWIDESLERRGLTRVPVTPRQPRVRAWSTQLVVDTSAGRAWFKACSPSTSPEPVIYRVLAKVAPDRLPEVWASDEERGWLLMPDQGRQLREVADADSIVGLWSGVLRRYARLQRASVDVVDDLVAGGVPRWSSPELVEHWLAGYGAALPGTEDPVRAAAARLADSGLPDTIQHNDLHAGNVFCVDGSAAAIHDSRFFDWGDAYVGNPLCSLMIALQGPSYHFGLPADPERDARLVRSYVSAWADLVPSARLKELLPDALLLAQLARIRAMERALGHATDAERAQWAPQVIDPAVRQVCAVTGVDLPAPVDAGSDG</sequence>
<evidence type="ECO:0000259" key="2">
    <source>
        <dbReference type="Pfam" id="PF01636"/>
    </source>
</evidence>
<evidence type="ECO:0000313" key="3">
    <source>
        <dbReference type="EMBL" id="MBB2892228.1"/>
    </source>
</evidence>
<dbReference type="Proteomes" id="UP000559182">
    <property type="component" value="Unassembled WGS sequence"/>
</dbReference>